<name>A0AAN6P403_9PEZI</name>
<evidence type="ECO:0000313" key="2">
    <source>
        <dbReference type="Proteomes" id="UP001303115"/>
    </source>
</evidence>
<organism evidence="1 2">
    <name type="scientific">Parachaetomium inaequale</name>
    <dbReference type="NCBI Taxonomy" id="2588326"/>
    <lineage>
        <taxon>Eukaryota</taxon>
        <taxon>Fungi</taxon>
        <taxon>Dikarya</taxon>
        <taxon>Ascomycota</taxon>
        <taxon>Pezizomycotina</taxon>
        <taxon>Sordariomycetes</taxon>
        <taxon>Sordariomycetidae</taxon>
        <taxon>Sordariales</taxon>
        <taxon>Chaetomiaceae</taxon>
        <taxon>Parachaetomium</taxon>
    </lineage>
</organism>
<reference evidence="2" key="1">
    <citation type="journal article" date="2023" name="Mol. Phylogenet. Evol.">
        <title>Genome-scale phylogeny and comparative genomics of the fungal order Sordariales.</title>
        <authorList>
            <person name="Hensen N."/>
            <person name="Bonometti L."/>
            <person name="Westerberg I."/>
            <person name="Brannstrom I.O."/>
            <person name="Guillou S."/>
            <person name="Cros-Aarteil S."/>
            <person name="Calhoun S."/>
            <person name="Haridas S."/>
            <person name="Kuo A."/>
            <person name="Mondo S."/>
            <person name="Pangilinan J."/>
            <person name="Riley R."/>
            <person name="LaButti K."/>
            <person name="Andreopoulos B."/>
            <person name="Lipzen A."/>
            <person name="Chen C."/>
            <person name="Yan M."/>
            <person name="Daum C."/>
            <person name="Ng V."/>
            <person name="Clum A."/>
            <person name="Steindorff A."/>
            <person name="Ohm R.A."/>
            <person name="Martin F."/>
            <person name="Silar P."/>
            <person name="Natvig D.O."/>
            <person name="Lalanne C."/>
            <person name="Gautier V."/>
            <person name="Ament-Velasquez S.L."/>
            <person name="Kruys A."/>
            <person name="Hutchinson M.I."/>
            <person name="Powell A.J."/>
            <person name="Barry K."/>
            <person name="Miller A.N."/>
            <person name="Grigoriev I.V."/>
            <person name="Debuchy R."/>
            <person name="Gladieux P."/>
            <person name="Hiltunen Thoren M."/>
            <person name="Johannesson H."/>
        </authorList>
    </citation>
    <scope>NUCLEOTIDE SEQUENCE [LARGE SCALE GENOMIC DNA]</scope>
    <source>
        <strain evidence="2">CBS 284.82</strain>
    </source>
</reference>
<accession>A0AAN6P403</accession>
<sequence>RPRRNRAIERYTAASAIERDGQEVDIPCERYWNAKPRRRCMIVPGSNKCLGCICLGKKYSSPNVVSAYKSCSSSYRLG</sequence>
<dbReference type="Proteomes" id="UP001303115">
    <property type="component" value="Unassembled WGS sequence"/>
</dbReference>
<evidence type="ECO:0000313" key="1">
    <source>
        <dbReference type="EMBL" id="KAK4031321.1"/>
    </source>
</evidence>
<comment type="caution">
    <text evidence="1">The sequence shown here is derived from an EMBL/GenBank/DDBJ whole genome shotgun (WGS) entry which is preliminary data.</text>
</comment>
<proteinExistence type="predicted"/>
<dbReference type="AlphaFoldDB" id="A0AAN6P403"/>
<protein>
    <submittedName>
        <fullName evidence="1">Uncharacterized protein</fullName>
    </submittedName>
</protein>
<keyword evidence="2" id="KW-1185">Reference proteome</keyword>
<feature type="non-terminal residue" evidence="1">
    <location>
        <position position="1"/>
    </location>
</feature>
<dbReference type="EMBL" id="MU854879">
    <property type="protein sequence ID" value="KAK4031321.1"/>
    <property type="molecule type" value="Genomic_DNA"/>
</dbReference>
<gene>
    <name evidence="1" type="ORF">C8A01DRAFT_21440</name>
</gene>